<dbReference type="EMBL" id="JAVLVT010000001">
    <property type="protein sequence ID" value="MDS1269681.1"/>
    <property type="molecule type" value="Genomic_DNA"/>
</dbReference>
<name>A0ABU2H306_9ACTN</name>
<keyword evidence="1" id="KW-0175">Coiled coil</keyword>
<gene>
    <name evidence="3" type="ORF">RIF23_05175</name>
</gene>
<evidence type="ECO:0000256" key="2">
    <source>
        <dbReference type="SAM" id="Phobius"/>
    </source>
</evidence>
<keyword evidence="2" id="KW-1133">Transmembrane helix</keyword>
<evidence type="ECO:0000313" key="4">
    <source>
        <dbReference type="Proteomes" id="UP001250214"/>
    </source>
</evidence>
<feature type="coiled-coil region" evidence="1">
    <location>
        <begin position="24"/>
        <end position="51"/>
    </location>
</feature>
<evidence type="ECO:0000256" key="1">
    <source>
        <dbReference type="SAM" id="Coils"/>
    </source>
</evidence>
<sequence length="90" mass="9786">MSGIGTDNDPFSGVITARDVYGAVREIQAEVRSAVARMDRIEQAQEALRSEQERHRVRLDAIDRWRYALPISSFSAVAAALAAIITAVAG</sequence>
<accession>A0ABU2H306</accession>
<protein>
    <submittedName>
        <fullName evidence="3">Uncharacterized protein</fullName>
    </submittedName>
</protein>
<feature type="transmembrane region" description="Helical" evidence="2">
    <location>
        <begin position="67"/>
        <end position="89"/>
    </location>
</feature>
<proteinExistence type="predicted"/>
<keyword evidence="2" id="KW-0472">Membrane</keyword>
<dbReference type="RefSeq" id="WP_310911138.1">
    <property type="nucleotide sequence ID" value="NZ_JAVLVT010000001.1"/>
</dbReference>
<evidence type="ECO:0000313" key="3">
    <source>
        <dbReference type="EMBL" id="MDS1269681.1"/>
    </source>
</evidence>
<organism evidence="3 4">
    <name type="scientific">Lipingzhangella rawalii</name>
    <dbReference type="NCBI Taxonomy" id="2055835"/>
    <lineage>
        <taxon>Bacteria</taxon>
        <taxon>Bacillati</taxon>
        <taxon>Actinomycetota</taxon>
        <taxon>Actinomycetes</taxon>
        <taxon>Streptosporangiales</taxon>
        <taxon>Nocardiopsidaceae</taxon>
        <taxon>Lipingzhangella</taxon>
    </lineage>
</organism>
<dbReference type="Proteomes" id="UP001250214">
    <property type="component" value="Unassembled WGS sequence"/>
</dbReference>
<comment type="caution">
    <text evidence="3">The sequence shown here is derived from an EMBL/GenBank/DDBJ whole genome shotgun (WGS) entry which is preliminary data.</text>
</comment>
<keyword evidence="2" id="KW-0812">Transmembrane</keyword>
<reference evidence="4" key="1">
    <citation type="submission" date="2023-07" db="EMBL/GenBank/DDBJ databases">
        <title>Novel species in the genus Lipingzhangella isolated from Sambhar Salt Lake.</title>
        <authorList>
            <person name="Jiya N."/>
            <person name="Kajale S."/>
            <person name="Sharma A."/>
        </authorList>
    </citation>
    <scope>NUCLEOTIDE SEQUENCE [LARGE SCALE GENOMIC DNA]</scope>
    <source>
        <strain evidence="4">LS1_29</strain>
    </source>
</reference>
<keyword evidence="4" id="KW-1185">Reference proteome</keyword>